<dbReference type="InterPro" id="IPR052201">
    <property type="entry name" value="LRR-containing_regulator"/>
</dbReference>
<keyword evidence="1" id="KW-0677">Repeat</keyword>
<reference evidence="2" key="1">
    <citation type="submission" date="2021-01" db="EMBL/GenBank/DDBJ databases">
        <authorList>
            <person name="Corre E."/>
            <person name="Pelletier E."/>
            <person name="Niang G."/>
            <person name="Scheremetjew M."/>
            <person name="Finn R."/>
            <person name="Kale V."/>
            <person name="Holt S."/>
            <person name="Cochrane G."/>
            <person name="Meng A."/>
            <person name="Brown T."/>
            <person name="Cohen L."/>
        </authorList>
    </citation>
    <scope>NUCLEOTIDE SEQUENCE</scope>
    <source>
        <strain evidence="2">GSBS06</strain>
    </source>
</reference>
<dbReference type="EMBL" id="HBIN01008565">
    <property type="protein sequence ID" value="CAE0436085.1"/>
    <property type="molecule type" value="Transcribed_RNA"/>
</dbReference>
<dbReference type="SUPFAM" id="SSF52047">
    <property type="entry name" value="RNI-like"/>
    <property type="match status" value="1"/>
</dbReference>
<proteinExistence type="predicted"/>
<dbReference type="PANTHER" id="PTHR24111:SF0">
    <property type="entry name" value="LEUCINE-RICH REPEAT-CONTAINING PROTEIN"/>
    <property type="match status" value="1"/>
</dbReference>
<gene>
    <name evidence="2" type="ORF">ASTO00021_LOCUS6357</name>
</gene>
<accession>A0A7S3LNN3</accession>
<evidence type="ECO:0000256" key="1">
    <source>
        <dbReference type="ARBA" id="ARBA00022737"/>
    </source>
</evidence>
<sequence length="297" mass="33097">MDILWNSLSSELQNKIFEYIVIDIGDDTTALREWSLLIPFAKFKLDLKHTFATPDRILILDSSAAETLDDLKFQGTESNKYVRTPNVELVVKILMEEPSLVTLNLSENKIGDSGIEKLANALKINTTLMHLDLNSNRIGPVGAKCLAIPLKSTSFRLVTLNLQCNFIGDDGCSSVSEMLKTNSNLAKLDLSFNKITAASAKKLAEALTVNDTLRRLSLWGNYIGPAGAKDLAQGLEDNITLLVLDLTANKLGSTGAKYLIRSLETNKTLSELCLSHKDIKKQHRRRLPRFIRRRIRT</sequence>
<dbReference type="Pfam" id="PF13516">
    <property type="entry name" value="LRR_6"/>
    <property type="match status" value="6"/>
</dbReference>
<evidence type="ECO:0000313" key="2">
    <source>
        <dbReference type="EMBL" id="CAE0436085.1"/>
    </source>
</evidence>
<organism evidence="2">
    <name type="scientific">Aplanochytrium stocchinoi</name>
    <dbReference type="NCBI Taxonomy" id="215587"/>
    <lineage>
        <taxon>Eukaryota</taxon>
        <taxon>Sar</taxon>
        <taxon>Stramenopiles</taxon>
        <taxon>Bigyra</taxon>
        <taxon>Labyrinthulomycetes</taxon>
        <taxon>Thraustochytrida</taxon>
        <taxon>Thraustochytriidae</taxon>
        <taxon>Aplanochytrium</taxon>
    </lineage>
</organism>
<dbReference type="PANTHER" id="PTHR24111">
    <property type="entry name" value="LEUCINE-RICH REPEAT-CONTAINING PROTEIN 34"/>
    <property type="match status" value="1"/>
</dbReference>
<dbReference type="InterPro" id="IPR001611">
    <property type="entry name" value="Leu-rich_rpt"/>
</dbReference>
<dbReference type="AlphaFoldDB" id="A0A7S3LNN3"/>
<dbReference type="InterPro" id="IPR032675">
    <property type="entry name" value="LRR_dom_sf"/>
</dbReference>
<protein>
    <submittedName>
        <fullName evidence="2">Uncharacterized protein</fullName>
    </submittedName>
</protein>
<name>A0A7S3LNN3_9STRA</name>
<dbReference type="Gene3D" id="3.80.10.10">
    <property type="entry name" value="Ribonuclease Inhibitor"/>
    <property type="match status" value="2"/>
</dbReference>
<dbReference type="SMART" id="SM00368">
    <property type="entry name" value="LRR_RI"/>
    <property type="match status" value="6"/>
</dbReference>